<accession>A0A072UEP6</accession>
<dbReference type="EMBL" id="CM001221">
    <property type="protein sequence ID" value="KEH27866.1"/>
    <property type="molecule type" value="Genomic_DNA"/>
</dbReference>
<dbReference type="InterPro" id="IPR032310">
    <property type="entry name" value="NLS_NINJA_AFP-like"/>
</dbReference>
<evidence type="ECO:0000256" key="5">
    <source>
        <dbReference type="SAM" id="MobiDB-lite"/>
    </source>
</evidence>
<dbReference type="Proteomes" id="UP000002051">
    <property type="component" value="Chromosome 5"/>
</dbReference>
<dbReference type="Pfam" id="PF07897">
    <property type="entry name" value="EAR"/>
    <property type="match status" value="1"/>
</dbReference>
<evidence type="ECO:0000256" key="1">
    <source>
        <dbReference type="ARBA" id="ARBA00004123"/>
    </source>
</evidence>
<feature type="compositionally biased region" description="Polar residues" evidence="5">
    <location>
        <begin position="255"/>
        <end position="299"/>
    </location>
</feature>
<evidence type="ECO:0000256" key="2">
    <source>
        <dbReference type="ARBA" id="ARBA00006081"/>
    </source>
</evidence>
<evidence type="ECO:0000259" key="6">
    <source>
        <dbReference type="Pfam" id="PF07897"/>
    </source>
</evidence>
<sequence>MDKYPRDLLERFFVSTTTTTTITQTQQIQNTQHHQHQYRQYLRENQEEEDEEEEEDEGIELNLGLSLGGRFGVDKHANNKKLTRSSSVVGTMPLLREDIAAAAGVASPTPAYPTLIRSSSLPTETEEEWRKRKELQTLRRMEAKRRRSEKQRVSKSDKDSTSTAAGATGGGGSEEIEGSGVTMGLNRSTVGAAPPPFNWANATTKQVVLGDVLGKGKIGVGFQGLFTQPSSQGSVDSQGGSSSSLSEMDSKPFLGSSSCGEIRSPASNQSLQERSSQDAVGSSGGPKTNENLTRTTSRTEVMENASKRPYQTQNIGKEIGTNSVEDMPCVFTKGDGPNGRRIEGILYKYGKGEEVRIMCVCHGNFLSPAEFVKHAGGGDVAHPLRHIVVNPSATLSDIRCEHFFLPDNLSDNDWRKPIVECPKNPSGVVSRKTRYRALSYVIIGNELFKKTVEGILLKCINENEAYLAVSGVHGGGCGSHQTALSSQKGCQECQKHGGIQRVLASELHSIVKSWPFRGWTFTKWIEVIPLPRDSQEIVISFIQNHIPYRFGISETITTDQGSVFLVKKKG</sequence>
<name>A0A072UEP6_MEDTR</name>
<dbReference type="InterPro" id="IPR036397">
    <property type="entry name" value="RNaseH_sf"/>
</dbReference>
<dbReference type="PANTHER" id="PTHR31413:SF46">
    <property type="entry name" value="NINJA-FAMILY PROTEIN AFP1"/>
    <property type="match status" value="1"/>
</dbReference>
<dbReference type="InterPro" id="IPR012463">
    <property type="entry name" value="Ninja_motif"/>
</dbReference>
<reference evidence="8 10" key="2">
    <citation type="journal article" date="2014" name="BMC Genomics">
        <title>An improved genome release (version Mt4.0) for the model legume Medicago truncatula.</title>
        <authorList>
            <person name="Tang H."/>
            <person name="Krishnakumar V."/>
            <person name="Bidwell S."/>
            <person name="Rosen B."/>
            <person name="Chan A."/>
            <person name="Zhou S."/>
            <person name="Gentzbittel L."/>
            <person name="Childs K.L."/>
            <person name="Yandell M."/>
            <person name="Gundlach H."/>
            <person name="Mayer K.F."/>
            <person name="Schwartz D.C."/>
            <person name="Town C.D."/>
        </authorList>
    </citation>
    <scope>GENOME REANNOTATION</scope>
    <source>
        <strain evidence="8">A17</strain>
        <strain evidence="9 10">cv. Jemalong A17</strain>
    </source>
</reference>
<evidence type="ECO:0000256" key="4">
    <source>
        <dbReference type="RuleBase" id="RU369029"/>
    </source>
</evidence>
<dbReference type="SUPFAM" id="SSF53098">
    <property type="entry name" value="Ribonuclease H-like"/>
    <property type="match status" value="1"/>
</dbReference>
<keyword evidence="3 4" id="KW-0539">Nucleus</keyword>
<dbReference type="GO" id="GO:0005634">
    <property type="term" value="C:nucleus"/>
    <property type="evidence" value="ECO:0000318"/>
    <property type="project" value="GO_Central"/>
</dbReference>
<dbReference type="Pfam" id="PF16135">
    <property type="entry name" value="TDBD"/>
    <property type="match status" value="1"/>
</dbReference>
<evidence type="ECO:0000313" key="9">
    <source>
        <dbReference type="EnsemblPlants" id="KEH27866"/>
    </source>
</evidence>
<proteinExistence type="inferred from homology"/>
<comment type="subcellular location">
    <subcellularLocation>
        <location evidence="1 4">Nucleus</location>
    </subcellularLocation>
</comment>
<dbReference type="GO" id="GO:0045892">
    <property type="term" value="P:negative regulation of DNA-templated transcription"/>
    <property type="evidence" value="ECO:0000318"/>
    <property type="project" value="GO_Central"/>
</dbReference>
<evidence type="ECO:0000256" key="3">
    <source>
        <dbReference type="ARBA" id="ARBA00023242"/>
    </source>
</evidence>
<dbReference type="InterPro" id="IPR012337">
    <property type="entry name" value="RNaseH-like_sf"/>
</dbReference>
<evidence type="ECO:0000259" key="7">
    <source>
        <dbReference type="Pfam" id="PF16135"/>
    </source>
</evidence>
<evidence type="ECO:0000313" key="10">
    <source>
        <dbReference type="Proteomes" id="UP000002051"/>
    </source>
</evidence>
<feature type="domain" description="Tify" evidence="7">
    <location>
        <begin position="356"/>
        <end position="397"/>
    </location>
</feature>
<feature type="compositionally biased region" description="Basic and acidic residues" evidence="5">
    <location>
        <begin position="128"/>
        <end position="141"/>
    </location>
</feature>
<dbReference type="STRING" id="3880.A0A072UEP6"/>
<dbReference type="GO" id="GO:0007165">
    <property type="term" value="P:signal transduction"/>
    <property type="evidence" value="ECO:0007669"/>
    <property type="project" value="InterPro"/>
</dbReference>
<feature type="compositionally biased region" description="Basic and acidic residues" evidence="5">
    <location>
        <begin position="150"/>
        <end position="160"/>
    </location>
</feature>
<gene>
    <name evidence="8" type="ordered locus">MTR_5g045370</name>
</gene>
<dbReference type="PANTHER" id="PTHR31413">
    <property type="entry name" value="AFP HOMOLOG 2"/>
    <property type="match status" value="1"/>
</dbReference>
<dbReference type="GO" id="GO:0003676">
    <property type="term" value="F:nucleic acid binding"/>
    <property type="evidence" value="ECO:0007669"/>
    <property type="project" value="InterPro"/>
</dbReference>
<feature type="domain" description="Ethylene-responsive binding factor-associated repression" evidence="6">
    <location>
        <begin position="54"/>
        <end position="90"/>
    </location>
</feature>
<dbReference type="Pfam" id="PF16136">
    <property type="entry name" value="NLS_NINJA_AFP"/>
    <property type="match status" value="1"/>
</dbReference>
<dbReference type="InterPro" id="IPR032308">
    <property type="entry name" value="TDBD"/>
</dbReference>
<comment type="similarity">
    <text evidence="2 4">Belongs to the Ninja family.</text>
</comment>
<dbReference type="Gene3D" id="3.30.420.10">
    <property type="entry name" value="Ribonuclease H-like superfamily/Ribonuclease H"/>
    <property type="match status" value="1"/>
</dbReference>
<feature type="region of interest" description="Disordered" evidence="5">
    <location>
        <begin position="226"/>
        <end position="301"/>
    </location>
</feature>
<comment type="function">
    <text evidence="4">Acts as a negative regulator of abscisic acid (ABA) response.</text>
</comment>
<feature type="region of interest" description="Disordered" evidence="5">
    <location>
        <begin position="109"/>
        <end position="180"/>
    </location>
</feature>
<evidence type="ECO:0000313" key="8">
    <source>
        <dbReference type="EMBL" id="KEH27866.1"/>
    </source>
</evidence>
<dbReference type="InterPro" id="IPR031307">
    <property type="entry name" value="Ninja_fam"/>
</dbReference>
<reference evidence="9" key="3">
    <citation type="submission" date="2015-04" db="UniProtKB">
        <authorList>
            <consortium name="EnsemblPlants"/>
        </authorList>
    </citation>
    <scope>IDENTIFICATION</scope>
    <source>
        <strain evidence="9">cv. Jemalong A17</strain>
    </source>
</reference>
<dbReference type="HOGENOM" id="CLU_034695_0_0_1"/>
<keyword evidence="10" id="KW-1185">Reference proteome</keyword>
<reference evidence="8 10" key="1">
    <citation type="journal article" date="2011" name="Nature">
        <title>The Medicago genome provides insight into the evolution of rhizobial symbioses.</title>
        <authorList>
            <person name="Young N.D."/>
            <person name="Debelle F."/>
            <person name="Oldroyd G.E."/>
            <person name="Geurts R."/>
            <person name="Cannon S.B."/>
            <person name="Udvardi M.K."/>
            <person name="Benedito V.A."/>
            <person name="Mayer K.F."/>
            <person name="Gouzy J."/>
            <person name="Schoof H."/>
            <person name="Van de Peer Y."/>
            <person name="Proost S."/>
            <person name="Cook D.R."/>
            <person name="Meyers B.C."/>
            <person name="Spannagl M."/>
            <person name="Cheung F."/>
            <person name="De Mita S."/>
            <person name="Krishnakumar V."/>
            <person name="Gundlach H."/>
            <person name="Zhou S."/>
            <person name="Mudge J."/>
            <person name="Bharti A.K."/>
            <person name="Murray J.D."/>
            <person name="Naoumkina M.A."/>
            <person name="Rosen B."/>
            <person name="Silverstein K.A."/>
            <person name="Tang H."/>
            <person name="Rombauts S."/>
            <person name="Zhao P.X."/>
            <person name="Zhou P."/>
            <person name="Barbe V."/>
            <person name="Bardou P."/>
            <person name="Bechner M."/>
            <person name="Bellec A."/>
            <person name="Berger A."/>
            <person name="Berges H."/>
            <person name="Bidwell S."/>
            <person name="Bisseling T."/>
            <person name="Choisne N."/>
            <person name="Couloux A."/>
            <person name="Denny R."/>
            <person name="Deshpande S."/>
            <person name="Dai X."/>
            <person name="Doyle J.J."/>
            <person name="Dudez A.M."/>
            <person name="Farmer A.D."/>
            <person name="Fouteau S."/>
            <person name="Franken C."/>
            <person name="Gibelin C."/>
            <person name="Gish J."/>
            <person name="Goldstein S."/>
            <person name="Gonzalez A.J."/>
            <person name="Green P.J."/>
            <person name="Hallab A."/>
            <person name="Hartog M."/>
            <person name="Hua A."/>
            <person name="Humphray S.J."/>
            <person name="Jeong D.H."/>
            <person name="Jing Y."/>
            <person name="Jocker A."/>
            <person name="Kenton S.M."/>
            <person name="Kim D.J."/>
            <person name="Klee K."/>
            <person name="Lai H."/>
            <person name="Lang C."/>
            <person name="Lin S."/>
            <person name="Macmil S.L."/>
            <person name="Magdelenat G."/>
            <person name="Matthews L."/>
            <person name="McCorrison J."/>
            <person name="Monaghan E.L."/>
            <person name="Mun J.H."/>
            <person name="Najar F.Z."/>
            <person name="Nicholson C."/>
            <person name="Noirot C."/>
            <person name="O'Bleness M."/>
            <person name="Paule C.R."/>
            <person name="Poulain J."/>
            <person name="Prion F."/>
            <person name="Qin B."/>
            <person name="Qu C."/>
            <person name="Retzel E.F."/>
            <person name="Riddle C."/>
            <person name="Sallet E."/>
            <person name="Samain S."/>
            <person name="Samson N."/>
            <person name="Sanders I."/>
            <person name="Saurat O."/>
            <person name="Scarpelli C."/>
            <person name="Schiex T."/>
            <person name="Segurens B."/>
            <person name="Severin A.J."/>
            <person name="Sherrier D.J."/>
            <person name="Shi R."/>
            <person name="Sims S."/>
            <person name="Singer S.R."/>
            <person name="Sinharoy S."/>
            <person name="Sterck L."/>
            <person name="Viollet A."/>
            <person name="Wang B.B."/>
            <person name="Wang K."/>
            <person name="Wang M."/>
            <person name="Wang X."/>
            <person name="Warfsmann J."/>
            <person name="Weissenbach J."/>
            <person name="White D.D."/>
            <person name="White J.D."/>
            <person name="Wiley G.B."/>
            <person name="Wincker P."/>
            <person name="Xing Y."/>
            <person name="Yang L."/>
            <person name="Yao Z."/>
            <person name="Ying F."/>
            <person name="Zhai J."/>
            <person name="Zhou L."/>
            <person name="Zuber A."/>
            <person name="Denarie J."/>
            <person name="Dixon R.A."/>
            <person name="May G.D."/>
            <person name="Schwartz D.C."/>
            <person name="Rogers J."/>
            <person name="Quetier F."/>
            <person name="Town C.D."/>
            <person name="Roe B.A."/>
        </authorList>
    </citation>
    <scope>NUCLEOTIDE SEQUENCE [LARGE SCALE GENOMIC DNA]</scope>
    <source>
        <strain evidence="8">A17</strain>
        <strain evidence="9 10">cv. Jemalong A17</strain>
    </source>
</reference>
<organism evidence="8 10">
    <name type="scientific">Medicago truncatula</name>
    <name type="common">Barrel medic</name>
    <name type="synonym">Medicago tribuloides</name>
    <dbReference type="NCBI Taxonomy" id="3880"/>
    <lineage>
        <taxon>Eukaryota</taxon>
        <taxon>Viridiplantae</taxon>
        <taxon>Streptophyta</taxon>
        <taxon>Embryophyta</taxon>
        <taxon>Tracheophyta</taxon>
        <taxon>Spermatophyta</taxon>
        <taxon>Magnoliopsida</taxon>
        <taxon>eudicotyledons</taxon>
        <taxon>Gunneridae</taxon>
        <taxon>Pentapetalae</taxon>
        <taxon>rosids</taxon>
        <taxon>fabids</taxon>
        <taxon>Fabales</taxon>
        <taxon>Fabaceae</taxon>
        <taxon>Papilionoideae</taxon>
        <taxon>50 kb inversion clade</taxon>
        <taxon>NPAAA clade</taxon>
        <taxon>Hologalegina</taxon>
        <taxon>IRL clade</taxon>
        <taxon>Trifolieae</taxon>
        <taxon>Medicago</taxon>
    </lineage>
</organism>
<feature type="compositionally biased region" description="Low complexity" evidence="5">
    <location>
        <begin position="228"/>
        <end position="246"/>
    </location>
</feature>
<dbReference type="GO" id="GO:0009737">
    <property type="term" value="P:response to abscisic acid"/>
    <property type="evidence" value="ECO:0000318"/>
    <property type="project" value="GO_Central"/>
</dbReference>
<protein>
    <recommendedName>
        <fullName evidence="4">Ninja-family protein</fullName>
    </recommendedName>
    <alternativeName>
        <fullName evidence="4">ABI-binding protein</fullName>
    </alternativeName>
</protein>
<dbReference type="AlphaFoldDB" id="A0A072UEP6"/>
<dbReference type="EnsemblPlants" id="KEH27866">
    <property type="protein sequence ID" value="KEH27866"/>
    <property type="gene ID" value="MTR_5g045370"/>
</dbReference>